<sequence length="201" mass="22274">MLENRDYTLIIDQSASMATTDQKNGTSRWAALQESTFALAARCEEFDLDGITIYLFAKAFKRYDYVTAAKVKQIFTENIPGDTTNLAGVLQDAINNYFKRKAEGKTKPAGEVILVVTDGTPGDRQAVFEVIINATKRLDNPQELRISLIQVGADTKATKFLHALDDELQSVGAKFDICDTITLEQLEDISLTDVLMQAIND</sequence>
<dbReference type="EMBL" id="AP018248">
    <property type="protein sequence ID" value="BAY99498.1"/>
    <property type="molecule type" value="Genomic_DNA"/>
</dbReference>
<dbReference type="SMART" id="SM00327">
    <property type="entry name" value="VWA"/>
    <property type="match status" value="1"/>
</dbReference>
<gene>
    <name evidence="2" type="ORF">NIES37_34810</name>
</gene>
<dbReference type="PANTHER" id="PTHR34706:SF1">
    <property type="entry name" value="VWFA DOMAIN-CONTAINING PROTEIN"/>
    <property type="match status" value="1"/>
</dbReference>
<proteinExistence type="predicted"/>
<evidence type="ECO:0000259" key="1">
    <source>
        <dbReference type="PROSITE" id="PS50234"/>
    </source>
</evidence>
<dbReference type="SUPFAM" id="SSF53300">
    <property type="entry name" value="vWA-like"/>
    <property type="match status" value="1"/>
</dbReference>
<organism evidence="2 3">
    <name type="scientific">Tolypothrix tenuis PCC 7101</name>
    <dbReference type="NCBI Taxonomy" id="231146"/>
    <lineage>
        <taxon>Bacteria</taxon>
        <taxon>Bacillati</taxon>
        <taxon>Cyanobacteriota</taxon>
        <taxon>Cyanophyceae</taxon>
        <taxon>Nostocales</taxon>
        <taxon>Tolypothrichaceae</taxon>
        <taxon>Tolypothrix</taxon>
    </lineage>
</organism>
<name>A0A1Z4N180_9CYAN</name>
<dbReference type="RefSeq" id="WP_096577673.1">
    <property type="nucleotide sequence ID" value="NZ_CAWNJS010000001.1"/>
</dbReference>
<dbReference type="Gene3D" id="3.40.50.410">
    <property type="entry name" value="von Willebrand factor, type A domain"/>
    <property type="match status" value="1"/>
</dbReference>
<dbReference type="Proteomes" id="UP000218785">
    <property type="component" value="Chromosome"/>
</dbReference>
<dbReference type="PROSITE" id="PS50234">
    <property type="entry name" value="VWFA"/>
    <property type="match status" value="1"/>
</dbReference>
<evidence type="ECO:0000313" key="3">
    <source>
        <dbReference type="Proteomes" id="UP000218785"/>
    </source>
</evidence>
<evidence type="ECO:0000313" key="2">
    <source>
        <dbReference type="EMBL" id="BAY99498.1"/>
    </source>
</evidence>
<accession>A0A1Z4N180</accession>
<keyword evidence="3" id="KW-1185">Reference proteome</keyword>
<feature type="domain" description="VWFA" evidence="1">
    <location>
        <begin position="6"/>
        <end position="199"/>
    </location>
</feature>
<dbReference type="InterPro" id="IPR036465">
    <property type="entry name" value="vWFA_dom_sf"/>
</dbReference>
<protein>
    <recommendedName>
        <fullName evidence="1">VWFA domain-containing protein</fullName>
    </recommendedName>
</protein>
<dbReference type="Pfam" id="PF00092">
    <property type="entry name" value="VWA"/>
    <property type="match status" value="1"/>
</dbReference>
<dbReference type="AlphaFoldDB" id="A0A1Z4N180"/>
<dbReference type="InterPro" id="IPR002035">
    <property type="entry name" value="VWF_A"/>
</dbReference>
<dbReference type="KEGG" id="ttq:NIES37_34810"/>
<dbReference type="PANTHER" id="PTHR34706">
    <property type="entry name" value="SLR1338 PROTEIN"/>
    <property type="match status" value="1"/>
</dbReference>
<dbReference type="CDD" id="cd01457">
    <property type="entry name" value="vWA_ORF176_type"/>
    <property type="match status" value="1"/>
</dbReference>
<reference evidence="2 3" key="1">
    <citation type="submission" date="2017-06" db="EMBL/GenBank/DDBJ databases">
        <title>Genome sequencing of cyanobaciteial culture collection at National Institute for Environmental Studies (NIES).</title>
        <authorList>
            <person name="Hirose Y."/>
            <person name="Shimura Y."/>
            <person name="Fujisawa T."/>
            <person name="Nakamura Y."/>
            <person name="Kawachi M."/>
        </authorList>
    </citation>
    <scope>NUCLEOTIDE SEQUENCE [LARGE SCALE GENOMIC DNA]</scope>
    <source>
        <strain evidence="2 3">NIES-37</strain>
    </source>
</reference>